<protein>
    <submittedName>
        <fullName evidence="2">Uncharacterized protein</fullName>
    </submittedName>
</protein>
<reference evidence="2" key="1">
    <citation type="journal article" date="2024" name="Gigascience">
        <title>Chromosome-level genome of the poultry shaft louse Menopon gallinae provides insight into the host-switching and adaptive evolution of parasitic lice.</title>
        <authorList>
            <person name="Xu Y."/>
            <person name="Ma L."/>
            <person name="Liu S."/>
            <person name="Liang Y."/>
            <person name="Liu Q."/>
            <person name="He Z."/>
            <person name="Tian L."/>
            <person name="Duan Y."/>
            <person name="Cai W."/>
            <person name="Li H."/>
            <person name="Song F."/>
        </authorList>
    </citation>
    <scope>NUCLEOTIDE SEQUENCE</scope>
    <source>
        <strain evidence="2">Cailab_2023a</strain>
    </source>
</reference>
<proteinExistence type="predicted"/>
<evidence type="ECO:0000313" key="2">
    <source>
        <dbReference type="EMBL" id="KAL0270785.1"/>
    </source>
</evidence>
<dbReference type="AlphaFoldDB" id="A0AAW2HLD4"/>
<gene>
    <name evidence="2" type="ORF">PYX00_008079</name>
</gene>
<feature type="region of interest" description="Disordered" evidence="1">
    <location>
        <begin position="106"/>
        <end position="127"/>
    </location>
</feature>
<organism evidence="2">
    <name type="scientific">Menopon gallinae</name>
    <name type="common">poultry shaft louse</name>
    <dbReference type="NCBI Taxonomy" id="328185"/>
    <lineage>
        <taxon>Eukaryota</taxon>
        <taxon>Metazoa</taxon>
        <taxon>Ecdysozoa</taxon>
        <taxon>Arthropoda</taxon>
        <taxon>Hexapoda</taxon>
        <taxon>Insecta</taxon>
        <taxon>Pterygota</taxon>
        <taxon>Neoptera</taxon>
        <taxon>Paraneoptera</taxon>
        <taxon>Psocodea</taxon>
        <taxon>Troctomorpha</taxon>
        <taxon>Phthiraptera</taxon>
        <taxon>Amblycera</taxon>
        <taxon>Menoponidae</taxon>
        <taxon>Menopon</taxon>
    </lineage>
</organism>
<accession>A0AAW2HLD4</accession>
<comment type="caution">
    <text evidence="2">The sequence shown here is derived from an EMBL/GenBank/DDBJ whole genome shotgun (WGS) entry which is preliminary data.</text>
</comment>
<name>A0AAW2HLD4_9NEOP</name>
<dbReference type="EMBL" id="JARGDH010000004">
    <property type="protein sequence ID" value="KAL0270785.1"/>
    <property type="molecule type" value="Genomic_DNA"/>
</dbReference>
<evidence type="ECO:0000256" key="1">
    <source>
        <dbReference type="SAM" id="MobiDB-lite"/>
    </source>
</evidence>
<sequence length="127" mass="14080">MRDPVNARSGSETALGRSLLPASSSSSSSSVAVAVFVPARIRPLDVIRDGRARRGIETVAARSYAQSRVSSDSLGKIMKDTAEYMKEAEVTYEELQTASQKEMKEEIRKWDTGSGKGRWKKKLEERK</sequence>
<feature type="region of interest" description="Disordered" evidence="1">
    <location>
        <begin position="1"/>
        <end position="30"/>
    </location>
</feature>